<keyword evidence="3" id="KW-1185">Reference proteome</keyword>
<evidence type="ECO:0008006" key="4">
    <source>
        <dbReference type="Google" id="ProtNLM"/>
    </source>
</evidence>
<dbReference type="PANTHER" id="PTHR33365:SF7">
    <property type="entry name" value="TAT PATHWAY SIGNAL SEQUENCE"/>
    <property type="match status" value="1"/>
</dbReference>
<accession>A0A8H7TF47</accession>
<dbReference type="EMBL" id="JAFJYH010000148">
    <property type="protein sequence ID" value="KAG4417693.1"/>
    <property type="molecule type" value="Genomic_DNA"/>
</dbReference>
<dbReference type="Pfam" id="PF11807">
    <property type="entry name" value="UstYa"/>
    <property type="match status" value="1"/>
</dbReference>
<reference evidence="2" key="1">
    <citation type="submission" date="2021-02" db="EMBL/GenBank/DDBJ databases">
        <title>Genome sequence Cadophora malorum strain M34.</title>
        <authorList>
            <person name="Stefanovic E."/>
            <person name="Vu D."/>
            <person name="Scully C."/>
            <person name="Dijksterhuis J."/>
            <person name="Roader J."/>
            <person name="Houbraken J."/>
        </authorList>
    </citation>
    <scope>NUCLEOTIDE SEQUENCE</scope>
    <source>
        <strain evidence="2">M34</strain>
    </source>
</reference>
<comment type="similarity">
    <text evidence="1">Belongs to the ustYa family.</text>
</comment>
<dbReference type="GO" id="GO:0043386">
    <property type="term" value="P:mycotoxin biosynthetic process"/>
    <property type="evidence" value="ECO:0007669"/>
    <property type="project" value="InterPro"/>
</dbReference>
<dbReference type="AlphaFoldDB" id="A0A8H7TF47"/>
<name>A0A8H7TF47_9HELO</name>
<dbReference type="Proteomes" id="UP000664132">
    <property type="component" value="Unassembled WGS sequence"/>
</dbReference>
<sequence>MFSSDTASTPPSFVALRNIASTAELQKVFEVNPHLNQSTARIYTGVPSDELEEAWHKLMRYANIRVPEKDIKRLDRMDNSVRFTDGSGYFGQMTVFHHLHCIKRIHKFLNVEHYWPNATAEELFLLRAHNFHCLDTLRQAIMCHGDTSLITFKWGTKQPVPSANWSTPHTCRSWEALEEWNKERFVNVFQPGLVVHPKFGPAYGAPSEREGTGTVIE</sequence>
<proteinExistence type="inferred from homology"/>
<comment type="caution">
    <text evidence="2">The sequence shown here is derived from an EMBL/GenBank/DDBJ whole genome shotgun (WGS) entry which is preliminary data.</text>
</comment>
<organism evidence="2 3">
    <name type="scientific">Cadophora malorum</name>
    <dbReference type="NCBI Taxonomy" id="108018"/>
    <lineage>
        <taxon>Eukaryota</taxon>
        <taxon>Fungi</taxon>
        <taxon>Dikarya</taxon>
        <taxon>Ascomycota</taxon>
        <taxon>Pezizomycotina</taxon>
        <taxon>Leotiomycetes</taxon>
        <taxon>Helotiales</taxon>
        <taxon>Ploettnerulaceae</taxon>
        <taxon>Cadophora</taxon>
    </lineage>
</organism>
<protein>
    <recommendedName>
        <fullName evidence="4">Tat pathway signal sequence</fullName>
    </recommendedName>
</protein>
<evidence type="ECO:0000313" key="2">
    <source>
        <dbReference type="EMBL" id="KAG4417693.1"/>
    </source>
</evidence>
<dbReference type="OrthoDB" id="3687641at2759"/>
<dbReference type="PANTHER" id="PTHR33365">
    <property type="entry name" value="YALI0B05434P"/>
    <property type="match status" value="1"/>
</dbReference>
<evidence type="ECO:0000313" key="3">
    <source>
        <dbReference type="Proteomes" id="UP000664132"/>
    </source>
</evidence>
<evidence type="ECO:0000256" key="1">
    <source>
        <dbReference type="ARBA" id="ARBA00035112"/>
    </source>
</evidence>
<dbReference type="InterPro" id="IPR021765">
    <property type="entry name" value="UstYa-like"/>
</dbReference>
<gene>
    <name evidence="2" type="ORF">IFR04_009196</name>
</gene>